<comment type="catalytic activity">
    <reaction evidence="8">
        <text>L-seryl-[protein] + ATP = O-phospho-L-seryl-[protein] + ADP + H(+)</text>
        <dbReference type="Rhea" id="RHEA:17989"/>
        <dbReference type="Rhea" id="RHEA-COMP:9863"/>
        <dbReference type="Rhea" id="RHEA-COMP:11604"/>
        <dbReference type="ChEBI" id="CHEBI:15378"/>
        <dbReference type="ChEBI" id="CHEBI:29999"/>
        <dbReference type="ChEBI" id="CHEBI:30616"/>
        <dbReference type="ChEBI" id="CHEBI:83421"/>
        <dbReference type="ChEBI" id="CHEBI:456216"/>
        <dbReference type="EC" id="2.7.11.1"/>
    </reaction>
</comment>
<feature type="binding site" evidence="9">
    <location>
        <position position="35"/>
    </location>
    <ligand>
        <name>ATP</name>
        <dbReference type="ChEBI" id="CHEBI:30616"/>
    </ligand>
</feature>
<dbReference type="InterPro" id="IPR011009">
    <property type="entry name" value="Kinase-like_dom_sf"/>
</dbReference>
<dbReference type="Gene3D" id="1.10.510.10">
    <property type="entry name" value="Transferase(Phosphotransferase) domain 1"/>
    <property type="match status" value="1"/>
</dbReference>
<gene>
    <name evidence="12" type="ORF">EZS28_037720</name>
</gene>
<dbReference type="InterPro" id="IPR051131">
    <property type="entry name" value="NEK_Ser/Thr_kinase_NIMA"/>
</dbReference>
<comment type="similarity">
    <text evidence="10">Belongs to the protein kinase superfamily.</text>
</comment>
<dbReference type="PIRSF" id="PIRSF000654">
    <property type="entry name" value="Integrin-linked_kinase"/>
    <property type="match status" value="1"/>
</dbReference>
<evidence type="ECO:0000256" key="10">
    <source>
        <dbReference type="RuleBase" id="RU000304"/>
    </source>
</evidence>
<feature type="domain" description="Protein kinase" evidence="11">
    <location>
        <begin position="6"/>
        <end position="245"/>
    </location>
</feature>
<dbReference type="PANTHER" id="PTHR44899:SF3">
    <property type="entry name" value="SERINE_THREONINE-PROTEIN KINASE NEK1"/>
    <property type="match status" value="1"/>
</dbReference>
<keyword evidence="4 9" id="KW-0547">Nucleotide-binding</keyword>
<dbReference type="PANTHER" id="PTHR44899">
    <property type="entry name" value="CAMK FAMILY PROTEIN KINASE"/>
    <property type="match status" value="1"/>
</dbReference>
<dbReference type="InterPro" id="IPR000719">
    <property type="entry name" value="Prot_kinase_dom"/>
</dbReference>
<dbReference type="SMART" id="SM00220">
    <property type="entry name" value="S_TKc"/>
    <property type="match status" value="1"/>
</dbReference>
<evidence type="ECO:0000313" key="12">
    <source>
        <dbReference type="EMBL" id="KAA6366753.1"/>
    </source>
</evidence>
<keyword evidence="6 9" id="KW-0067">ATP-binding</keyword>
<dbReference type="PROSITE" id="PS00108">
    <property type="entry name" value="PROTEIN_KINASE_ST"/>
    <property type="match status" value="1"/>
</dbReference>
<evidence type="ECO:0000256" key="9">
    <source>
        <dbReference type="PROSITE-ProRule" id="PRU10141"/>
    </source>
</evidence>
<dbReference type="GO" id="GO:0004674">
    <property type="term" value="F:protein serine/threonine kinase activity"/>
    <property type="evidence" value="ECO:0007669"/>
    <property type="project" value="UniProtKB-KW"/>
</dbReference>
<evidence type="ECO:0000259" key="11">
    <source>
        <dbReference type="PROSITE" id="PS50011"/>
    </source>
</evidence>
<comment type="catalytic activity">
    <reaction evidence="7">
        <text>L-threonyl-[protein] + ATP = O-phospho-L-threonyl-[protein] + ADP + H(+)</text>
        <dbReference type="Rhea" id="RHEA:46608"/>
        <dbReference type="Rhea" id="RHEA-COMP:11060"/>
        <dbReference type="Rhea" id="RHEA-COMP:11605"/>
        <dbReference type="ChEBI" id="CHEBI:15378"/>
        <dbReference type="ChEBI" id="CHEBI:30013"/>
        <dbReference type="ChEBI" id="CHEBI:30616"/>
        <dbReference type="ChEBI" id="CHEBI:61977"/>
        <dbReference type="ChEBI" id="CHEBI:456216"/>
        <dbReference type="EC" id="2.7.11.1"/>
    </reaction>
</comment>
<evidence type="ECO:0000256" key="5">
    <source>
        <dbReference type="ARBA" id="ARBA00022777"/>
    </source>
</evidence>
<keyword evidence="5" id="KW-0418">Kinase</keyword>
<protein>
    <recommendedName>
        <fullName evidence="1">non-specific serine/threonine protein kinase</fullName>
        <ecNumber evidence="1">2.7.11.1</ecNumber>
    </recommendedName>
</protein>
<dbReference type="PROSITE" id="PS00107">
    <property type="entry name" value="PROTEIN_KINASE_ATP"/>
    <property type="match status" value="1"/>
</dbReference>
<accession>A0A5J4U993</accession>
<evidence type="ECO:0000256" key="1">
    <source>
        <dbReference type="ARBA" id="ARBA00012513"/>
    </source>
</evidence>
<name>A0A5J4U993_9EUKA</name>
<evidence type="ECO:0000256" key="7">
    <source>
        <dbReference type="ARBA" id="ARBA00047899"/>
    </source>
</evidence>
<evidence type="ECO:0000256" key="8">
    <source>
        <dbReference type="ARBA" id="ARBA00048679"/>
    </source>
</evidence>
<dbReference type="EC" id="2.7.11.1" evidence="1"/>
<dbReference type="PROSITE" id="PS50011">
    <property type="entry name" value="PROTEIN_KINASE_DOM"/>
    <property type="match status" value="1"/>
</dbReference>
<comment type="caution">
    <text evidence="12">The sequence shown here is derived from an EMBL/GenBank/DDBJ whole genome shotgun (WGS) entry which is preliminary data.</text>
</comment>
<sequence>MVFSTDRAEEFVGSGTYANVYKARNLETKQTVVVKVFKLEGPDEEEAARKEVFFMRQFNSPFIVKCLDSITDRKQFFIIAEYCECGTLDDMVKTAIEKKMKIKENQILSYLTQLAMGLREIHQNKILHRDIKAQNVFLTEGTRILKLGDFGVSKCLCFTSDMAQTITGTPFSLAPEVCSGQPYNYKSDIWGLGVLLYYLMTKRLPFVSNSMPTLLEMIKSGETAPISEFYSAELRDLCMRMLKKV</sequence>
<dbReference type="Pfam" id="PF00069">
    <property type="entry name" value="Pkinase"/>
    <property type="match status" value="1"/>
</dbReference>
<dbReference type="InterPro" id="IPR017441">
    <property type="entry name" value="Protein_kinase_ATP_BS"/>
</dbReference>
<reference evidence="12 13" key="1">
    <citation type="submission" date="2019-03" db="EMBL/GenBank/DDBJ databases">
        <title>Single cell metagenomics reveals metabolic interactions within the superorganism composed of flagellate Streblomastix strix and complex community of Bacteroidetes bacteria on its surface.</title>
        <authorList>
            <person name="Treitli S.C."/>
            <person name="Kolisko M."/>
            <person name="Husnik F."/>
            <person name="Keeling P."/>
            <person name="Hampl V."/>
        </authorList>
    </citation>
    <scope>NUCLEOTIDE SEQUENCE [LARGE SCALE GENOMIC DNA]</scope>
    <source>
        <strain evidence="12">ST1C</strain>
    </source>
</reference>
<evidence type="ECO:0000256" key="3">
    <source>
        <dbReference type="ARBA" id="ARBA00022679"/>
    </source>
</evidence>
<evidence type="ECO:0000313" key="13">
    <source>
        <dbReference type="Proteomes" id="UP000324800"/>
    </source>
</evidence>
<evidence type="ECO:0000256" key="6">
    <source>
        <dbReference type="ARBA" id="ARBA00022840"/>
    </source>
</evidence>
<keyword evidence="2 10" id="KW-0723">Serine/threonine-protein kinase</keyword>
<dbReference type="OrthoDB" id="248923at2759"/>
<dbReference type="EMBL" id="SNRW01019037">
    <property type="protein sequence ID" value="KAA6366753.1"/>
    <property type="molecule type" value="Genomic_DNA"/>
</dbReference>
<dbReference type="AlphaFoldDB" id="A0A5J4U993"/>
<dbReference type="InterPro" id="IPR008271">
    <property type="entry name" value="Ser/Thr_kinase_AS"/>
</dbReference>
<dbReference type="SUPFAM" id="SSF56112">
    <property type="entry name" value="Protein kinase-like (PK-like)"/>
    <property type="match status" value="1"/>
</dbReference>
<keyword evidence="3" id="KW-0808">Transferase</keyword>
<organism evidence="12 13">
    <name type="scientific">Streblomastix strix</name>
    <dbReference type="NCBI Taxonomy" id="222440"/>
    <lineage>
        <taxon>Eukaryota</taxon>
        <taxon>Metamonada</taxon>
        <taxon>Preaxostyla</taxon>
        <taxon>Oxymonadida</taxon>
        <taxon>Streblomastigidae</taxon>
        <taxon>Streblomastix</taxon>
    </lineage>
</organism>
<evidence type="ECO:0000256" key="4">
    <source>
        <dbReference type="ARBA" id="ARBA00022741"/>
    </source>
</evidence>
<proteinExistence type="inferred from homology"/>
<evidence type="ECO:0000256" key="2">
    <source>
        <dbReference type="ARBA" id="ARBA00022527"/>
    </source>
</evidence>
<dbReference type="Proteomes" id="UP000324800">
    <property type="component" value="Unassembled WGS sequence"/>
</dbReference>
<dbReference type="GO" id="GO:0005524">
    <property type="term" value="F:ATP binding"/>
    <property type="evidence" value="ECO:0007669"/>
    <property type="project" value="UniProtKB-UniRule"/>
</dbReference>